<dbReference type="VEuPathDB" id="TriTrypDB:TcYC6_0072660"/>
<dbReference type="Proteomes" id="UP000246121">
    <property type="component" value="Unassembled WGS sequence"/>
</dbReference>
<dbReference type="VEuPathDB" id="TriTrypDB:TCDM_01564"/>
<gene>
    <name evidence="2" type="ORF">C4B63_2g435</name>
</gene>
<dbReference type="VEuPathDB" id="TriTrypDB:TcCLB.504153.260"/>
<name>A0A2V2W4Z7_TRYCR</name>
<dbReference type="VEuPathDB" id="TriTrypDB:Tc_MARK_6233"/>
<accession>A0A2V2W4Z7</accession>
<organism evidence="2 3">
    <name type="scientific">Trypanosoma cruzi</name>
    <dbReference type="NCBI Taxonomy" id="5693"/>
    <lineage>
        <taxon>Eukaryota</taxon>
        <taxon>Discoba</taxon>
        <taxon>Euglenozoa</taxon>
        <taxon>Kinetoplastea</taxon>
        <taxon>Metakinetoplastina</taxon>
        <taxon>Trypanosomatida</taxon>
        <taxon>Trypanosomatidae</taxon>
        <taxon>Trypanosoma</taxon>
        <taxon>Schizotrypanum</taxon>
    </lineage>
</organism>
<dbReference type="VEuPathDB" id="TriTrypDB:BCY84_14591"/>
<comment type="caution">
    <text evidence="2">The sequence shown here is derived from an EMBL/GenBank/DDBJ whole genome shotgun (WGS) entry which is preliminary data.</text>
</comment>
<dbReference type="VEuPathDB" id="TriTrypDB:C4B63_2g435"/>
<dbReference type="EMBL" id="PRFA01000002">
    <property type="protein sequence ID" value="PWV02753.1"/>
    <property type="molecule type" value="Genomic_DNA"/>
</dbReference>
<dbReference type="VEuPathDB" id="TriTrypDB:TcBrA4_0058830"/>
<sequence>MLEPREDYTSMLALTPQHVADEMKVISLLRQELCNTHVNYDEKPVAEPPFEPAHRTVDAKSLRTLKCTSYPFIVCEEAPTSYQAPIPYQLESVIERLREECRSLEENLKNAEALRRESTGRQRSTSPSHGSHSRDGSRRHPKEQGNQTRKEDALQLFLEVVGRDARFANLSKEVSMVRWYTRWVSSHSLICLEEALEQVEYVLSEGGLTTEADLVEAMQQFSFVEAVSTIENDRRDVVEAERHRMHSHSRTFREHVSPLAITAATSSFLTPEEKYWYQECYNQTEHVMTMLHHVLHVQFTSKGRDPSLVSLGKFCPINLEVGSNLISMKETTSVGEGSQILSDAAMRALRQERDVITNLLQKIQDRQENGVILGPTRDQYRNSLLAAMVVYKCLVDDMVMLRSQKRLAAEFLAEYDDWILHLCGTNDQAVIRRLGITPSGGSPPMPLMGRSTPRGNLKSHSREREISVPLFCYSSIGQLPRHVEEVCESLMSLLKLSRRSSGTDNSTGVRETVYRRWMCLSLRYTCMQIVRGRWPGDLLLDCMDDIANNLIRLVSEYNSNPGAVQSHLTELNAVLRCFLGLVADGAARRQSQREFPGINNGTASSLALASATAPTGATSVARRSFDVSVAFSLDRDISSMERAANISDEDEDVWGAIFDALWFQADPTGCAHGGFLSCKDFGMDVENPFVFLRLGSITLPDRLPKTAEGRRRFPKVYMSLHYVIHTADMSPARSLAEVAEGDATLMASTSVVTRYGYMRRILYIFSILEQRQLLQDYACRVEEVELVPIENAVFFSRKRDKKTITTRLFYSALPPPRNGDDASTGGKYATVVGLIPPAAVQLMRYNAIPTGTEYPVSRSKRSTLTTLNLLLGNMLKKIALCRPPLLDKMYNMGETLWELGVGAAEEKENDYGSQGKKLVLPILRAFDEYISSPGFEKSVKEADDEMRQQSAQHVNFYHCPY</sequence>
<proteinExistence type="predicted"/>
<dbReference type="VEuPathDB" id="TriTrypDB:TcG_04096"/>
<evidence type="ECO:0000256" key="1">
    <source>
        <dbReference type="SAM" id="MobiDB-lite"/>
    </source>
</evidence>
<dbReference type="VEuPathDB" id="TriTrypDB:ECC02_002762"/>
<dbReference type="AlphaFoldDB" id="A0A2V2W4Z7"/>
<feature type="region of interest" description="Disordered" evidence="1">
    <location>
        <begin position="110"/>
        <end position="149"/>
    </location>
</feature>
<evidence type="ECO:0000313" key="2">
    <source>
        <dbReference type="EMBL" id="PWV02753.1"/>
    </source>
</evidence>
<protein>
    <submittedName>
        <fullName evidence="2">Flagellum attachment zone protein 12</fullName>
    </submittedName>
</protein>
<evidence type="ECO:0000313" key="3">
    <source>
        <dbReference type="Proteomes" id="UP000246121"/>
    </source>
</evidence>
<dbReference type="VEuPathDB" id="TriTrypDB:C3747_1g465"/>
<reference evidence="2 3" key="1">
    <citation type="journal article" date="2018" name="Microb. Genom.">
        <title>Expanding an expanded genome: long-read sequencing of Trypanosoma cruzi.</title>
        <authorList>
            <person name="Berna L."/>
            <person name="Rodriguez M."/>
            <person name="Chiribao M.L."/>
            <person name="Parodi-Talice A."/>
            <person name="Pita S."/>
            <person name="Rijo G."/>
            <person name="Alvarez-Valin F."/>
            <person name="Robello C."/>
        </authorList>
    </citation>
    <scope>NUCLEOTIDE SEQUENCE [LARGE SCALE GENOMIC DNA]</scope>
    <source>
        <strain evidence="2 3">Dm28c</strain>
    </source>
</reference>
<dbReference type="VEuPathDB" id="TriTrypDB:TcCL_ESM00458"/>
<feature type="compositionally biased region" description="Basic and acidic residues" evidence="1">
    <location>
        <begin position="110"/>
        <end position="120"/>
    </location>
</feature>
<dbReference type="VEuPathDB" id="TriTrypDB:TCSYLVIO_005573"/>